<dbReference type="Pfam" id="PF01627">
    <property type="entry name" value="Hpt"/>
    <property type="match status" value="3"/>
</dbReference>
<dbReference type="SMART" id="SM00387">
    <property type="entry name" value="HATPase_c"/>
    <property type="match status" value="1"/>
</dbReference>
<evidence type="ECO:0000256" key="1">
    <source>
        <dbReference type="ARBA" id="ARBA00000085"/>
    </source>
</evidence>
<dbReference type="InterPro" id="IPR036641">
    <property type="entry name" value="HPT_dom_sf"/>
</dbReference>
<dbReference type="InterPro" id="IPR051315">
    <property type="entry name" value="Bact_Chemotaxis_CheA"/>
</dbReference>
<dbReference type="PANTHER" id="PTHR43395:SF8">
    <property type="entry name" value="HISTIDINE KINASE"/>
    <property type="match status" value="1"/>
</dbReference>
<dbReference type="InterPro" id="IPR008207">
    <property type="entry name" value="Sig_transdc_His_kin_Hpt_dom"/>
</dbReference>
<feature type="modified residue" description="4-aspartylphosphate" evidence="8">
    <location>
        <position position="2242"/>
    </location>
</feature>
<dbReference type="InterPro" id="IPR004358">
    <property type="entry name" value="Sig_transdc_His_kin-like_C"/>
</dbReference>
<dbReference type="Pfam" id="PF26379">
    <property type="entry name" value="FimL_2nd"/>
    <property type="match status" value="1"/>
</dbReference>
<dbReference type="Gene3D" id="1.20.120.160">
    <property type="entry name" value="HPT domain"/>
    <property type="match status" value="4"/>
</dbReference>
<dbReference type="SMART" id="SM00448">
    <property type="entry name" value="REC"/>
    <property type="match status" value="1"/>
</dbReference>
<dbReference type="InterPro" id="IPR058661">
    <property type="entry name" value="FimL_2nd"/>
</dbReference>
<feature type="domain" description="CheW-like" evidence="12">
    <location>
        <begin position="2010"/>
        <end position="2145"/>
    </location>
</feature>
<dbReference type="EMBL" id="CP133720">
    <property type="protein sequence ID" value="WMW79446.1"/>
    <property type="molecule type" value="Genomic_DNA"/>
</dbReference>
<evidence type="ECO:0000259" key="11">
    <source>
        <dbReference type="PROSITE" id="PS50110"/>
    </source>
</evidence>
<proteinExistence type="predicted"/>
<evidence type="ECO:0000256" key="5">
    <source>
        <dbReference type="ARBA" id="ARBA00022777"/>
    </source>
</evidence>
<evidence type="ECO:0000256" key="6">
    <source>
        <dbReference type="ARBA" id="ARBA00023012"/>
    </source>
</evidence>
<feature type="modified residue" description="Phosphohistidine" evidence="7">
    <location>
        <position position="750"/>
    </location>
</feature>
<feature type="coiled-coil region" evidence="9">
    <location>
        <begin position="1711"/>
        <end position="1745"/>
    </location>
</feature>
<dbReference type="PROSITE" id="PS50894">
    <property type="entry name" value="HPT"/>
    <property type="match status" value="3"/>
</dbReference>
<dbReference type="SMART" id="SM01231">
    <property type="entry name" value="H-kinase_dim"/>
    <property type="match status" value="1"/>
</dbReference>
<evidence type="ECO:0000256" key="7">
    <source>
        <dbReference type="PROSITE-ProRule" id="PRU00110"/>
    </source>
</evidence>
<dbReference type="PRINTS" id="PR00344">
    <property type="entry name" value="BCTRLSENSOR"/>
</dbReference>
<protein>
    <recommendedName>
        <fullName evidence="2">histidine kinase</fullName>
        <ecNumber evidence="2">2.7.13.3</ecNumber>
    </recommendedName>
</protein>
<dbReference type="Pfam" id="PF00072">
    <property type="entry name" value="Response_reg"/>
    <property type="match status" value="1"/>
</dbReference>
<keyword evidence="3 8" id="KW-0597">Phosphoprotein</keyword>
<dbReference type="RefSeq" id="WP_309480944.1">
    <property type="nucleotide sequence ID" value="NZ_CP133720.1"/>
</dbReference>
<sequence length="2317" mass="252682">MTSGSSTSSEYGQEQFDIAPLSWVMTELKEALTSAGKLLNEALVQEADAQATSLLQAKTYLHQAHGALQIVEVEGVAIVTETVEELIERVQNSKLELSAAVVAKMTEAFYAVMRYLEDLLSGNPQQPVRLFPEYRALLELKGAERIHPADLFFPALSVQEKIPELALAAAPQEINYSAIRLRFEKLLLTVLTSKNADAQQDAAMQMGALIREIEQAQTTSQTKAFWLVMRAFAESSGQFDKRDERHVKQIWGRINLQIRRLVEGNTSVPERLLRDALFFIAQVKEPSAFVAQIRKAYQLDNHVPYDYDQKRYGLISPQTLASAKEQLSSVKNLWGRISNGDASVVDKFKQKVKDLVGTAENLHTPPLSKLLRELNGIAGHAVKAKDQERMGLELATCLLFVENSLEQITHLPANFSARADEICARLLSVVSGEVPEAQASWIGEISREAQQRQTMAALVGEMQLSLKQAEKALDEHFRDPSNTTILGPVDGVLAQIGGALAILDQDVALEAVNFTRGLVKDFSAGTDGKSQEELNSSFNKVAQNVGALSFFIETLQSQPELAKKRFNFDAATGIFETKMLEKAPEKELLPSVELERSEAVVHTAEHDLIAQQKESERLLASLVEAPQDSNLQAQLKDSLDSERSFAALLDDSEASARAKSAIELLNTADITQATDALGEIVSASSHVEAVVEIQAPQEIPESEAEIDAELLEIFLMEADEVLGAVRENIPLSRHEPSNQEYLIRLRRSFHTLKGSGRMVGLTVFGEGAWNIEQVMNLWLAESRSGTEALYQLLEYAAEEMNAWVEELKTRGNSSRNSDLIIAAAIRVKEGGGFSIDSPAVKVVDTPVQLSAITDEVEQVAADAGVGLPQEVLDEPALTLEIAPETFSESVLELPELDQSDSIQTDDESSANAGELPALELLDESLELKPADLEMEAGMPAEMVEVPVLEQNFDISLNDGEEILAHAVSDDDAELPMLAEVIGEIAGAGAVEETAVHVLEPVHETVEELAATLEQMVAEPVATEEEAAAQEGGVSSVVDQAVDQEVDQAIASVDAAFAADTTANEGTESLTPLHDETTIAMEAGEALDLLEPIEIAPVLSDANLSDEEAVEEAVAAMAEAEPINVAPVQTAKIIEFPDFSMPVAPESDNTKRIGDIEISLPLHTIYMAETDEIVRFLAQDFAEWRHEASRPVSRHAVHASHSLAGSSATVGLYAAQELAHNLENVLQRLERHPVQLEPAEFDLLDHVVDCVKLMLQKFALSEMAERVPHENHSLVQLLEAVIARSDVGNDEEFITSTNERIDDILEADESALNDAEDMVEESTAMLDVAEGNVEHSGDVSVVEESDTVTQAAELAAAEILAASNALSPELEAAILEATPIEEITVAEEDSLVSAVAPAIDALTADDVLPVADAVAISQEDVIEAEPIFAMPAPVAAAVPELDLSAEAPDRLTTGMELKVSDEIDHDLLPVFLEEGNDLLPMIGQLLRSWQQTPEDDAIPQSILRLMHTVKGSARMAGAMQLGQHTHDMETRIENLMHTGSAIRQPLLEDLVGRHDYSMYLFERLQNPDLQVVAAPTEPQELTVEQEINQFQEEAHAAAMAEAEARLKAAEAELAKLAATDEVMAPPVVEVEAAPQTEAAIQAPTQSTIPAAQEEKKLVEVKSLVPSFTPSTAARQVAPQVATVNPAAVPLVRVRADILDRLVNQAGEVSISRSKLENEVDTLKASLSELTENVSRLRDQLREVEIQAETQISSRMAFSGDREFDPLEFDRFTRLQELTRMMAESVNDVASVQSSLNRTIEGATTDLNAQARLTRELQQDLMRVRMVQFSSVSERLYRIARQTAKEMDKRVNLDIRGTSVEIDRSVLEKMVGPFEHMLRNAIVHGIEGRQDRVNRGKSEVGELLIEIRQEGNEVVIHFTDDGQGLNINRIREKAKTVGLLTDESQVSESEVVNLIFEPGFSTAAEVTELAGRGVGMDVVRSEAASLGGRVSVSSVEGKGAHFTIHLPLTLAVTQVVILNAGGKTFAVPSVLVEQVQQLKSAALATAYNDGAIMWQGARVPLHYLPSMLGERDATPDTQQYTPILIMKSDQERVAIHVDQIIGNREVVVKNVGPQLARMIGIAGATVLGSGDIVLILNPVPLAQKMEQERAKLPEVSVDANNNSGSTEMGAVAELLPSFATPSSVEPVQGLRTHHIVMVVDDSLTVRRVTQRLLVREGYQVVLAKDGIDALEQLQSITPDVMLVDIEMPRMDGFDLTRNVRSDSRTTHIPIIMITSRTADKHRNYAMELGVNEYFGKPYREDDLLAAISGFINKEATVES</sequence>
<dbReference type="Gene3D" id="1.10.287.560">
    <property type="entry name" value="Histidine kinase CheA-like, homodimeric domain"/>
    <property type="match status" value="1"/>
</dbReference>
<evidence type="ECO:0000259" key="10">
    <source>
        <dbReference type="PROSITE" id="PS50109"/>
    </source>
</evidence>
<feature type="coiled-coil region" evidence="9">
    <location>
        <begin position="1591"/>
        <end position="1618"/>
    </location>
</feature>
<dbReference type="InterPro" id="IPR001789">
    <property type="entry name" value="Sig_transdc_resp-reg_receiver"/>
</dbReference>
<dbReference type="Pfam" id="PF02518">
    <property type="entry name" value="HATPase_c"/>
    <property type="match status" value="1"/>
</dbReference>
<evidence type="ECO:0000256" key="3">
    <source>
        <dbReference type="ARBA" id="ARBA00022553"/>
    </source>
</evidence>
<dbReference type="PANTHER" id="PTHR43395">
    <property type="entry name" value="SENSOR HISTIDINE KINASE CHEA"/>
    <property type="match status" value="1"/>
</dbReference>
<evidence type="ECO:0000313" key="14">
    <source>
        <dbReference type="EMBL" id="WMW79446.1"/>
    </source>
</evidence>
<dbReference type="SMART" id="SM00260">
    <property type="entry name" value="CheW"/>
    <property type="match status" value="1"/>
</dbReference>
<evidence type="ECO:0000256" key="8">
    <source>
        <dbReference type="PROSITE-ProRule" id="PRU00169"/>
    </source>
</evidence>
<dbReference type="SUPFAM" id="SSF52172">
    <property type="entry name" value="CheY-like"/>
    <property type="match status" value="1"/>
</dbReference>
<dbReference type="InterPro" id="IPR011006">
    <property type="entry name" value="CheY-like_superfamily"/>
</dbReference>
<keyword evidence="15" id="KW-1185">Reference proteome</keyword>
<feature type="domain" description="HPt" evidence="13">
    <location>
        <begin position="703"/>
        <end position="810"/>
    </location>
</feature>
<dbReference type="PROSITE" id="PS50109">
    <property type="entry name" value="HIS_KIN"/>
    <property type="match status" value="1"/>
</dbReference>
<dbReference type="InterPro" id="IPR003594">
    <property type="entry name" value="HATPase_dom"/>
</dbReference>
<evidence type="ECO:0000256" key="9">
    <source>
        <dbReference type="SAM" id="Coils"/>
    </source>
</evidence>
<dbReference type="InterPro" id="IPR002545">
    <property type="entry name" value="CheW-lke_dom"/>
</dbReference>
<dbReference type="SUPFAM" id="SSF47226">
    <property type="entry name" value="Histidine-containing phosphotransfer domain, HPT domain"/>
    <property type="match status" value="4"/>
</dbReference>
<dbReference type="SUPFAM" id="SSF55874">
    <property type="entry name" value="ATPase domain of HSP90 chaperone/DNA topoisomerase II/histidine kinase"/>
    <property type="match status" value="1"/>
</dbReference>
<dbReference type="InterPro" id="IPR005467">
    <property type="entry name" value="His_kinase_dom"/>
</dbReference>
<evidence type="ECO:0000313" key="15">
    <source>
        <dbReference type="Proteomes" id="UP001181355"/>
    </source>
</evidence>
<dbReference type="Gene3D" id="3.30.565.10">
    <property type="entry name" value="Histidine kinase-like ATPase, C-terminal domain"/>
    <property type="match status" value="1"/>
</dbReference>
<accession>A0ABY9RDZ3</accession>
<dbReference type="EC" id="2.7.13.3" evidence="2"/>
<dbReference type="PROSITE" id="PS50851">
    <property type="entry name" value="CHEW"/>
    <property type="match status" value="1"/>
</dbReference>
<gene>
    <name evidence="14" type="ORF">RF679_12390</name>
</gene>
<evidence type="ECO:0000256" key="2">
    <source>
        <dbReference type="ARBA" id="ARBA00012438"/>
    </source>
</evidence>
<dbReference type="InterPro" id="IPR004105">
    <property type="entry name" value="CheA-like_dim"/>
</dbReference>
<comment type="catalytic activity">
    <reaction evidence="1">
        <text>ATP + protein L-histidine = ADP + protein N-phospho-L-histidine.</text>
        <dbReference type="EC" id="2.7.13.3"/>
    </reaction>
</comment>
<feature type="modified residue" description="Phosphohistidine" evidence="7">
    <location>
        <position position="1200"/>
    </location>
</feature>
<dbReference type="Proteomes" id="UP001181355">
    <property type="component" value="Chromosome"/>
</dbReference>
<dbReference type="Gene3D" id="2.30.30.40">
    <property type="entry name" value="SH3 Domains"/>
    <property type="match status" value="1"/>
</dbReference>
<dbReference type="InterPro" id="IPR037006">
    <property type="entry name" value="CheA-like_homodim_sf"/>
</dbReference>
<dbReference type="SMART" id="SM00073">
    <property type="entry name" value="HPT"/>
    <property type="match status" value="3"/>
</dbReference>
<evidence type="ECO:0000259" key="12">
    <source>
        <dbReference type="PROSITE" id="PS50851"/>
    </source>
</evidence>
<evidence type="ECO:0000256" key="4">
    <source>
        <dbReference type="ARBA" id="ARBA00022679"/>
    </source>
</evidence>
<dbReference type="Pfam" id="PF01584">
    <property type="entry name" value="CheW"/>
    <property type="match status" value="1"/>
</dbReference>
<feature type="modified residue" description="Phosphohistidine" evidence="7">
    <location>
        <position position="1506"/>
    </location>
</feature>
<dbReference type="InterPro" id="IPR036061">
    <property type="entry name" value="CheW-like_dom_sf"/>
</dbReference>
<feature type="domain" description="HPt" evidence="13">
    <location>
        <begin position="1459"/>
        <end position="1573"/>
    </location>
</feature>
<name>A0ABY9RDZ3_9BURK</name>
<dbReference type="Gene3D" id="3.40.50.2300">
    <property type="match status" value="1"/>
</dbReference>
<keyword evidence="9" id="KW-0175">Coiled coil</keyword>
<dbReference type="SUPFAM" id="SSF50341">
    <property type="entry name" value="CheW-like"/>
    <property type="match status" value="1"/>
</dbReference>
<feature type="domain" description="HPt" evidence="13">
    <location>
        <begin position="1154"/>
        <end position="1257"/>
    </location>
</feature>
<dbReference type="CDD" id="cd17546">
    <property type="entry name" value="REC_hyHK_CKI1_RcsC-like"/>
    <property type="match status" value="1"/>
</dbReference>
<organism evidence="14 15">
    <name type="scientific">Undibacterium cyanobacteriorum</name>
    <dbReference type="NCBI Taxonomy" id="3073561"/>
    <lineage>
        <taxon>Bacteria</taxon>
        <taxon>Pseudomonadati</taxon>
        <taxon>Pseudomonadota</taxon>
        <taxon>Betaproteobacteria</taxon>
        <taxon>Burkholderiales</taxon>
        <taxon>Oxalobacteraceae</taxon>
        <taxon>Undibacterium</taxon>
    </lineage>
</organism>
<reference evidence="14" key="1">
    <citation type="submission" date="2023-09" db="EMBL/GenBank/DDBJ databases">
        <title>Undibacterium sp. 20NA77.5 isolated from freshwater.</title>
        <authorList>
            <person name="Le V."/>
            <person name="Ko S.-R."/>
            <person name="Ahn C.-Y."/>
            <person name="Oh H.-M."/>
        </authorList>
    </citation>
    <scope>NUCLEOTIDE SEQUENCE</scope>
    <source>
        <strain evidence="14">20NA77.5</strain>
    </source>
</reference>
<keyword evidence="6" id="KW-0902">Two-component regulatory system</keyword>
<evidence type="ECO:0000259" key="13">
    <source>
        <dbReference type="PROSITE" id="PS50894"/>
    </source>
</evidence>
<feature type="domain" description="Response regulatory" evidence="11">
    <location>
        <begin position="2193"/>
        <end position="2309"/>
    </location>
</feature>
<feature type="domain" description="Histidine kinase" evidence="10">
    <location>
        <begin position="1810"/>
        <end position="2008"/>
    </location>
</feature>
<dbReference type="CDD" id="cd00088">
    <property type="entry name" value="HPT"/>
    <property type="match status" value="3"/>
</dbReference>
<keyword evidence="4" id="KW-0808">Transferase</keyword>
<dbReference type="PROSITE" id="PS50110">
    <property type="entry name" value="RESPONSE_REGULATORY"/>
    <property type="match status" value="1"/>
</dbReference>
<dbReference type="InterPro" id="IPR036890">
    <property type="entry name" value="HATPase_C_sf"/>
</dbReference>
<keyword evidence="5" id="KW-0418">Kinase</keyword>